<feature type="region of interest" description="Disordered" evidence="1">
    <location>
        <begin position="1"/>
        <end position="36"/>
    </location>
</feature>
<dbReference type="EMBL" id="MCFE01000045">
    <property type="protein sequence ID" value="ORY03505.1"/>
    <property type="molecule type" value="Genomic_DNA"/>
</dbReference>
<evidence type="ECO:0000256" key="1">
    <source>
        <dbReference type="SAM" id="MobiDB-lite"/>
    </source>
</evidence>
<feature type="compositionally biased region" description="Basic and acidic residues" evidence="1">
    <location>
        <begin position="106"/>
        <end position="115"/>
    </location>
</feature>
<evidence type="ECO:0000313" key="2">
    <source>
        <dbReference type="EMBL" id="ORY03505.1"/>
    </source>
</evidence>
<proteinExistence type="predicted"/>
<comment type="caution">
    <text evidence="2">The sequence shown here is derived from an EMBL/GenBank/DDBJ whole genome shotgun (WGS) entry which is preliminary data.</text>
</comment>
<dbReference type="InParanoid" id="A0A1Y1Z112"/>
<dbReference type="Proteomes" id="UP000193498">
    <property type="component" value="Unassembled WGS sequence"/>
</dbReference>
<keyword evidence="3" id="KW-1185">Reference proteome</keyword>
<sequence>MSQPKQCTETLIRQETPKPCLSEKREKSNSLLIDDTEDPFGFTVAEKRIKMKKKQISQISETLITPPLNELIVHLKIPSPMQDQNEISCEGVSFRPSNTESNDEAPLLRKRENQRHTTNKKCSREPFVEIIVKASGNNRKRNQKRRTRGKQALKIKMKGEKVEQSLYFSEIDKFKLAEEYVY</sequence>
<protein>
    <submittedName>
        <fullName evidence="2">Uncharacterized protein</fullName>
    </submittedName>
</protein>
<gene>
    <name evidence="2" type="ORF">K493DRAFT_346090</name>
</gene>
<evidence type="ECO:0000313" key="3">
    <source>
        <dbReference type="Proteomes" id="UP000193498"/>
    </source>
</evidence>
<name>A0A1Y1Z112_9FUNG</name>
<organism evidence="2 3">
    <name type="scientific">Basidiobolus meristosporus CBS 931.73</name>
    <dbReference type="NCBI Taxonomy" id="1314790"/>
    <lineage>
        <taxon>Eukaryota</taxon>
        <taxon>Fungi</taxon>
        <taxon>Fungi incertae sedis</taxon>
        <taxon>Zoopagomycota</taxon>
        <taxon>Entomophthoromycotina</taxon>
        <taxon>Basidiobolomycetes</taxon>
        <taxon>Basidiobolales</taxon>
        <taxon>Basidiobolaceae</taxon>
        <taxon>Basidiobolus</taxon>
    </lineage>
</organism>
<feature type="compositionally biased region" description="Polar residues" evidence="1">
    <location>
        <begin position="1"/>
        <end position="13"/>
    </location>
</feature>
<feature type="region of interest" description="Disordered" evidence="1">
    <location>
        <begin position="90"/>
        <end position="120"/>
    </location>
</feature>
<accession>A0A1Y1Z112</accession>
<reference evidence="2 3" key="1">
    <citation type="submission" date="2016-07" db="EMBL/GenBank/DDBJ databases">
        <title>Pervasive Adenine N6-methylation of Active Genes in Fungi.</title>
        <authorList>
            <consortium name="DOE Joint Genome Institute"/>
            <person name="Mondo S.J."/>
            <person name="Dannebaum R.O."/>
            <person name="Kuo R.C."/>
            <person name="Labutti K."/>
            <person name="Haridas S."/>
            <person name="Kuo A."/>
            <person name="Salamov A."/>
            <person name="Ahrendt S.R."/>
            <person name="Lipzen A."/>
            <person name="Sullivan W."/>
            <person name="Andreopoulos W.B."/>
            <person name="Clum A."/>
            <person name="Lindquist E."/>
            <person name="Daum C."/>
            <person name="Ramamoorthy G.K."/>
            <person name="Gryganskyi A."/>
            <person name="Culley D."/>
            <person name="Magnuson J.K."/>
            <person name="James T.Y."/>
            <person name="O'Malley M.A."/>
            <person name="Stajich J.E."/>
            <person name="Spatafora J.W."/>
            <person name="Visel A."/>
            <person name="Grigoriev I.V."/>
        </authorList>
    </citation>
    <scope>NUCLEOTIDE SEQUENCE [LARGE SCALE GENOMIC DNA]</scope>
    <source>
        <strain evidence="2 3">CBS 931.73</strain>
    </source>
</reference>
<dbReference type="AlphaFoldDB" id="A0A1Y1Z112"/>